<dbReference type="PANTHER" id="PTHR10000">
    <property type="entry name" value="PHOSPHOSERINE PHOSPHATASE"/>
    <property type="match status" value="1"/>
</dbReference>
<dbReference type="NCBIfam" id="TIGR01484">
    <property type="entry name" value="HAD-SF-IIB"/>
    <property type="match status" value="1"/>
</dbReference>
<dbReference type="Gene3D" id="3.40.50.1000">
    <property type="entry name" value="HAD superfamily/HAD-like"/>
    <property type="match status" value="1"/>
</dbReference>
<organism evidence="1 2">
    <name type="scientific">Selenomonas bovis</name>
    <dbReference type="NCBI Taxonomy" id="416586"/>
    <lineage>
        <taxon>Bacteria</taxon>
        <taxon>Bacillati</taxon>
        <taxon>Bacillota</taxon>
        <taxon>Negativicutes</taxon>
        <taxon>Selenomonadales</taxon>
        <taxon>Selenomonadaceae</taxon>
        <taxon>Selenomonas</taxon>
    </lineage>
</organism>
<dbReference type="InterPro" id="IPR036412">
    <property type="entry name" value="HAD-like_sf"/>
</dbReference>
<dbReference type="GO" id="GO:0005829">
    <property type="term" value="C:cytosol"/>
    <property type="evidence" value="ECO:0007669"/>
    <property type="project" value="TreeGrafter"/>
</dbReference>
<dbReference type="NCBIfam" id="TIGR00099">
    <property type="entry name" value="Cof-subfamily"/>
    <property type="match status" value="1"/>
</dbReference>
<protein>
    <submittedName>
        <fullName evidence="1">HAD family phosphatase</fullName>
    </submittedName>
</protein>
<reference evidence="1 2" key="1">
    <citation type="submission" date="2020-04" db="EMBL/GenBank/DDBJ databases">
        <authorList>
            <person name="Hitch T.C.A."/>
            <person name="Wylensek D."/>
            <person name="Clavel T."/>
        </authorList>
    </citation>
    <scope>NUCLEOTIDE SEQUENCE [LARGE SCALE GENOMIC DNA]</scope>
    <source>
        <strain evidence="1 2">PG-130-P53-12</strain>
    </source>
</reference>
<dbReference type="Proteomes" id="UP000543804">
    <property type="component" value="Unassembled WGS sequence"/>
</dbReference>
<comment type="caution">
    <text evidence="1">The sequence shown here is derived from an EMBL/GenBank/DDBJ whole genome shotgun (WGS) entry which is preliminary data.</text>
</comment>
<accession>A0A848BEU6</accession>
<gene>
    <name evidence="1" type="ORF">HF878_09660</name>
</gene>
<proteinExistence type="predicted"/>
<dbReference type="SUPFAM" id="SSF56784">
    <property type="entry name" value="HAD-like"/>
    <property type="match status" value="1"/>
</dbReference>
<dbReference type="RefSeq" id="WP_164175887.1">
    <property type="nucleotide sequence ID" value="NZ_JABAFA010000050.1"/>
</dbReference>
<dbReference type="InterPro" id="IPR023214">
    <property type="entry name" value="HAD_sf"/>
</dbReference>
<dbReference type="AlphaFoldDB" id="A0A848BEU6"/>
<evidence type="ECO:0000313" key="2">
    <source>
        <dbReference type="Proteomes" id="UP000543804"/>
    </source>
</evidence>
<dbReference type="PROSITE" id="PS01229">
    <property type="entry name" value="COF_2"/>
    <property type="match status" value="1"/>
</dbReference>
<name>A0A848BEU6_9FIRM</name>
<dbReference type="CDD" id="cd07516">
    <property type="entry name" value="HAD_Pase"/>
    <property type="match status" value="1"/>
</dbReference>
<evidence type="ECO:0000313" key="1">
    <source>
        <dbReference type="EMBL" id="NMD99717.1"/>
    </source>
</evidence>
<dbReference type="GO" id="GO:0000287">
    <property type="term" value="F:magnesium ion binding"/>
    <property type="evidence" value="ECO:0007669"/>
    <property type="project" value="TreeGrafter"/>
</dbReference>
<dbReference type="PANTHER" id="PTHR10000:SF8">
    <property type="entry name" value="HAD SUPERFAMILY HYDROLASE-LIKE, TYPE 3"/>
    <property type="match status" value="1"/>
</dbReference>
<dbReference type="EMBL" id="JABAFA010000050">
    <property type="protein sequence ID" value="NMD99717.1"/>
    <property type="molecule type" value="Genomic_DNA"/>
</dbReference>
<dbReference type="InterPro" id="IPR006379">
    <property type="entry name" value="HAD-SF_hydro_IIB"/>
</dbReference>
<sequence>MNIKMLVTDIDGTLLPAGMEVPRRNVEAVQRAARAGVTVTVATGRMYRAALPVARALGVDVPIITYNGAVIKSVSGKVYDENFLSPAVVREALAFCRARGWHVQLYADDVLYFAERNAYAAAYEADQALRGEAVGWDGLAARAEHVAKLLVISDDAAQTAERVAALRAALGERAQVVRSNPEYTEIAVPGVTKASALRKLAAMLAVPLDAVMAIGDSDNDLPMLQAAGHSVAMGNAQPAVKAVCELSVGDCEAGGFAEAVERYVL</sequence>
<dbReference type="Gene3D" id="3.30.1240.10">
    <property type="match status" value="1"/>
</dbReference>
<keyword evidence="2" id="KW-1185">Reference proteome</keyword>
<dbReference type="SFLD" id="SFLDS00003">
    <property type="entry name" value="Haloacid_Dehalogenase"/>
    <property type="match status" value="1"/>
</dbReference>
<dbReference type="InterPro" id="IPR000150">
    <property type="entry name" value="Cof"/>
</dbReference>
<dbReference type="SFLD" id="SFLDG01140">
    <property type="entry name" value="C2.B:_Phosphomannomutase_and_P"/>
    <property type="match status" value="1"/>
</dbReference>
<dbReference type="Pfam" id="PF08282">
    <property type="entry name" value="Hydrolase_3"/>
    <property type="match status" value="1"/>
</dbReference>
<dbReference type="GO" id="GO:0016791">
    <property type="term" value="F:phosphatase activity"/>
    <property type="evidence" value="ECO:0007669"/>
    <property type="project" value="TreeGrafter"/>
</dbReference>